<reference evidence="1 2" key="1">
    <citation type="submission" date="2024-01" db="EMBL/GenBank/DDBJ databases">
        <title>Uliginosibacterium soil sp. nov.</title>
        <authorList>
            <person name="Lv Y."/>
        </authorList>
    </citation>
    <scope>NUCLEOTIDE SEQUENCE [LARGE SCALE GENOMIC DNA]</scope>
    <source>
        <strain evidence="1 2">H3</strain>
    </source>
</reference>
<dbReference type="EMBL" id="JAYXHS010000001">
    <property type="protein sequence ID" value="MEC5385454.1"/>
    <property type="molecule type" value="Genomic_DNA"/>
</dbReference>
<dbReference type="Gene3D" id="3.30.310.50">
    <property type="entry name" value="Alpha-D-phosphohexomutase, C-terminal domain"/>
    <property type="match status" value="1"/>
</dbReference>
<dbReference type="Pfam" id="PF09981">
    <property type="entry name" value="DUF2218"/>
    <property type="match status" value="1"/>
</dbReference>
<name>A0ABU6K1I2_9RHOO</name>
<gene>
    <name evidence="1" type="ORF">VVD49_06940</name>
</gene>
<dbReference type="RefSeq" id="WP_327598409.1">
    <property type="nucleotide sequence ID" value="NZ_JAYXHS010000001.1"/>
</dbReference>
<dbReference type="Proteomes" id="UP001331561">
    <property type="component" value="Unassembled WGS sequence"/>
</dbReference>
<dbReference type="InterPro" id="IPR014543">
    <property type="entry name" value="UCP028291"/>
</dbReference>
<evidence type="ECO:0000313" key="1">
    <source>
        <dbReference type="EMBL" id="MEC5385454.1"/>
    </source>
</evidence>
<evidence type="ECO:0000313" key="2">
    <source>
        <dbReference type="Proteomes" id="UP001331561"/>
    </source>
</evidence>
<sequence length="100" mass="11610">MIVQEARIATELPGRMILKLCKHFRHKVPAEFDEHIGRVDFQPGLCIFTAEAEAKTLHIRIEGADEKEIGRMHYVLEDHIQRFMRDRSMALPWLTITTPG</sequence>
<proteinExistence type="predicted"/>
<organism evidence="1 2">
    <name type="scientific">Uliginosibacterium silvisoli</name>
    <dbReference type="NCBI Taxonomy" id="3114758"/>
    <lineage>
        <taxon>Bacteria</taxon>
        <taxon>Pseudomonadati</taxon>
        <taxon>Pseudomonadota</taxon>
        <taxon>Betaproteobacteria</taxon>
        <taxon>Rhodocyclales</taxon>
        <taxon>Zoogloeaceae</taxon>
        <taxon>Uliginosibacterium</taxon>
    </lineage>
</organism>
<comment type="caution">
    <text evidence="1">The sequence shown here is derived from an EMBL/GenBank/DDBJ whole genome shotgun (WGS) entry which is preliminary data.</text>
</comment>
<protein>
    <submittedName>
        <fullName evidence="1">DUF2218 domain-containing protein</fullName>
    </submittedName>
</protein>
<keyword evidence="2" id="KW-1185">Reference proteome</keyword>
<accession>A0ABU6K1I2</accession>